<dbReference type="Proteomes" id="UP000237105">
    <property type="component" value="Unassembled WGS sequence"/>
</dbReference>
<gene>
    <name evidence="1" type="ORF">PanWU01x14_053910</name>
</gene>
<evidence type="ECO:0000313" key="2">
    <source>
        <dbReference type="Proteomes" id="UP000237105"/>
    </source>
</evidence>
<evidence type="ECO:0000313" key="1">
    <source>
        <dbReference type="EMBL" id="PON73841.1"/>
    </source>
</evidence>
<proteinExistence type="predicted"/>
<keyword evidence="2" id="KW-1185">Reference proteome</keyword>
<dbReference type="EMBL" id="JXTB01000031">
    <property type="protein sequence ID" value="PON73841.1"/>
    <property type="molecule type" value="Genomic_DNA"/>
</dbReference>
<protein>
    <submittedName>
        <fullName evidence="1">Uncharacterized protein</fullName>
    </submittedName>
</protein>
<comment type="caution">
    <text evidence="1">The sequence shown here is derived from an EMBL/GenBank/DDBJ whole genome shotgun (WGS) entry which is preliminary data.</text>
</comment>
<accession>A0A2P5DKL7</accession>
<organism evidence="1 2">
    <name type="scientific">Parasponia andersonii</name>
    <name type="common">Sponia andersonii</name>
    <dbReference type="NCBI Taxonomy" id="3476"/>
    <lineage>
        <taxon>Eukaryota</taxon>
        <taxon>Viridiplantae</taxon>
        <taxon>Streptophyta</taxon>
        <taxon>Embryophyta</taxon>
        <taxon>Tracheophyta</taxon>
        <taxon>Spermatophyta</taxon>
        <taxon>Magnoliopsida</taxon>
        <taxon>eudicotyledons</taxon>
        <taxon>Gunneridae</taxon>
        <taxon>Pentapetalae</taxon>
        <taxon>rosids</taxon>
        <taxon>fabids</taxon>
        <taxon>Rosales</taxon>
        <taxon>Cannabaceae</taxon>
        <taxon>Parasponia</taxon>
    </lineage>
</organism>
<name>A0A2P5DKL7_PARAD</name>
<dbReference type="AlphaFoldDB" id="A0A2P5DKL7"/>
<sequence>MLRLGVWDDQKLLATFSKVDKNVILSLPLSCNPGVDQLIWHFKKSGEYYEGKEKFTLLLIKPTQPNVGNSYGLILFL</sequence>
<reference evidence="2" key="1">
    <citation type="submission" date="2016-06" db="EMBL/GenBank/DDBJ databases">
        <title>Parallel loss of symbiosis genes in relatives of nitrogen-fixing non-legume Parasponia.</title>
        <authorList>
            <person name="Van Velzen R."/>
            <person name="Holmer R."/>
            <person name="Bu F."/>
            <person name="Rutten L."/>
            <person name="Van Zeijl A."/>
            <person name="Liu W."/>
            <person name="Santuari L."/>
            <person name="Cao Q."/>
            <person name="Sharma T."/>
            <person name="Shen D."/>
            <person name="Roswanjaya Y."/>
            <person name="Wardhani T."/>
            <person name="Kalhor M.S."/>
            <person name="Jansen J."/>
            <person name="Van den Hoogen J."/>
            <person name="Gungor B."/>
            <person name="Hartog M."/>
            <person name="Hontelez J."/>
            <person name="Verver J."/>
            <person name="Yang W.-C."/>
            <person name="Schijlen E."/>
            <person name="Repin R."/>
            <person name="Schilthuizen M."/>
            <person name="Schranz E."/>
            <person name="Heidstra R."/>
            <person name="Miyata K."/>
            <person name="Fedorova E."/>
            <person name="Kohlen W."/>
            <person name="Bisseling T."/>
            <person name="Smit S."/>
            <person name="Geurts R."/>
        </authorList>
    </citation>
    <scope>NUCLEOTIDE SEQUENCE [LARGE SCALE GENOMIC DNA]</scope>
    <source>
        <strain evidence="2">cv. WU1-14</strain>
    </source>
</reference>